<evidence type="ECO:0000256" key="25">
    <source>
        <dbReference type="ARBA" id="ARBA00047578"/>
    </source>
</evidence>
<dbReference type="InterPro" id="IPR011032">
    <property type="entry name" value="GroES-like_sf"/>
</dbReference>
<dbReference type="Pfam" id="PF16197">
    <property type="entry name" value="KAsynt_C_assoc"/>
    <property type="match status" value="1"/>
</dbReference>
<evidence type="ECO:0000256" key="31">
    <source>
        <dbReference type="ARBA" id="ARBA00048281"/>
    </source>
</evidence>
<keyword evidence="3" id="KW-0597">Phosphoprotein</keyword>
<dbReference type="Gene3D" id="3.40.366.10">
    <property type="entry name" value="Malonyl-Coenzyme A Acyl Carrier Protein, domain 2"/>
    <property type="match status" value="1"/>
</dbReference>
<comment type="catalytic activity">
    <reaction evidence="30">
        <text>hexadecanoyl-[ACP] + malonyl-[ACP] + H(+) = 3-oxooctadecanoyl-[ACP] + holo-[ACP] + CO2</text>
        <dbReference type="Rhea" id="RHEA:41916"/>
        <dbReference type="Rhea" id="RHEA-COMP:9623"/>
        <dbReference type="Rhea" id="RHEA-COMP:9652"/>
        <dbReference type="Rhea" id="RHEA-COMP:9653"/>
        <dbReference type="Rhea" id="RHEA-COMP:9685"/>
        <dbReference type="ChEBI" id="CHEBI:15378"/>
        <dbReference type="ChEBI" id="CHEBI:16526"/>
        <dbReference type="ChEBI" id="CHEBI:64479"/>
        <dbReference type="ChEBI" id="CHEBI:78449"/>
        <dbReference type="ChEBI" id="CHEBI:78483"/>
        <dbReference type="ChEBI" id="CHEBI:78487"/>
    </reaction>
    <physiologicalReaction direction="left-to-right" evidence="30">
        <dbReference type="Rhea" id="RHEA:41917"/>
    </physiologicalReaction>
</comment>
<dbReference type="Pfam" id="PF02801">
    <property type="entry name" value="Ketoacyl-synt_C"/>
    <property type="match status" value="1"/>
</dbReference>
<comment type="catalytic activity">
    <reaction evidence="37">
        <text>holo-[ACP] + acetyl-CoA = acetyl-[ACP] + CoA</text>
        <dbReference type="Rhea" id="RHEA:41788"/>
        <dbReference type="Rhea" id="RHEA-COMP:9621"/>
        <dbReference type="Rhea" id="RHEA-COMP:9685"/>
        <dbReference type="ChEBI" id="CHEBI:57287"/>
        <dbReference type="ChEBI" id="CHEBI:57288"/>
        <dbReference type="ChEBI" id="CHEBI:64479"/>
        <dbReference type="ChEBI" id="CHEBI:78446"/>
        <dbReference type="EC" id="2.3.1.38"/>
    </reaction>
    <physiologicalReaction direction="left-to-right" evidence="37">
        <dbReference type="Rhea" id="RHEA:41789"/>
    </physiologicalReaction>
</comment>
<comment type="catalytic activity">
    <reaction evidence="29">
        <text>acetyl-[ACP] + malonyl-[ACP] + H(+) = 3-oxobutanoyl-[ACP] + holo-[ACP] + CO2</text>
        <dbReference type="Rhea" id="RHEA:41800"/>
        <dbReference type="Rhea" id="RHEA-COMP:9621"/>
        <dbReference type="Rhea" id="RHEA-COMP:9623"/>
        <dbReference type="Rhea" id="RHEA-COMP:9625"/>
        <dbReference type="Rhea" id="RHEA-COMP:9685"/>
        <dbReference type="ChEBI" id="CHEBI:15378"/>
        <dbReference type="ChEBI" id="CHEBI:16526"/>
        <dbReference type="ChEBI" id="CHEBI:64479"/>
        <dbReference type="ChEBI" id="CHEBI:78446"/>
        <dbReference type="ChEBI" id="CHEBI:78449"/>
        <dbReference type="ChEBI" id="CHEBI:78450"/>
    </reaction>
    <physiologicalReaction direction="left-to-right" evidence="29">
        <dbReference type="Rhea" id="RHEA:41801"/>
    </physiologicalReaction>
</comment>
<dbReference type="Gene3D" id="3.30.70.3290">
    <property type="match status" value="1"/>
</dbReference>
<comment type="catalytic activity">
    <reaction evidence="10">
        <text>(3R)-hydroxydodecanoyl-[ACP] = (2E)-dodecenoyl-[ACP] + H2O</text>
        <dbReference type="Rhea" id="RHEA:41876"/>
        <dbReference type="Rhea" id="RHEA-COMP:9642"/>
        <dbReference type="Rhea" id="RHEA-COMP:9643"/>
        <dbReference type="ChEBI" id="CHEBI:15377"/>
        <dbReference type="ChEBI" id="CHEBI:78470"/>
        <dbReference type="ChEBI" id="CHEBI:78472"/>
    </reaction>
    <physiologicalReaction direction="left-to-right" evidence="10">
        <dbReference type="Rhea" id="RHEA:41877"/>
    </physiologicalReaction>
</comment>
<evidence type="ECO:0000256" key="38">
    <source>
        <dbReference type="ARBA" id="ARBA00048704"/>
    </source>
</evidence>
<evidence type="ECO:0000256" key="30">
    <source>
        <dbReference type="ARBA" id="ARBA00048051"/>
    </source>
</evidence>
<dbReference type="InterPro" id="IPR014030">
    <property type="entry name" value="Ketoacyl_synth_N"/>
</dbReference>
<dbReference type="GO" id="GO:0004313">
    <property type="term" value="F:[acyl-carrier-protein] S-acetyltransferase activity"/>
    <property type="evidence" value="ECO:0007669"/>
    <property type="project" value="UniProtKB-EC"/>
</dbReference>
<comment type="catalytic activity">
    <reaction evidence="33">
        <text>(2E)-octenoyl-[ACP] + NADPH + H(+) = octanoyl-[ACP] + NADP(+)</text>
        <dbReference type="Rhea" id="RHEA:41848"/>
        <dbReference type="Rhea" id="RHEA-COMP:9635"/>
        <dbReference type="Rhea" id="RHEA-COMP:9636"/>
        <dbReference type="ChEBI" id="CHEBI:15378"/>
        <dbReference type="ChEBI" id="CHEBI:57783"/>
        <dbReference type="ChEBI" id="CHEBI:58349"/>
        <dbReference type="ChEBI" id="CHEBI:78462"/>
        <dbReference type="ChEBI" id="CHEBI:78463"/>
    </reaction>
    <physiologicalReaction direction="left-to-right" evidence="33">
        <dbReference type="Rhea" id="RHEA:41849"/>
    </physiologicalReaction>
</comment>
<evidence type="ECO:0000256" key="8">
    <source>
        <dbReference type="ARBA" id="ARBA00023268"/>
    </source>
</evidence>
<sequence>MSQEKNNDDDIVVSGISGRFPNSDNIHEFEYNLYNKVDMADEEESRWKHFHPEVPKRTGKIRNLEKFDASFFSILNKHANQMDPQCRILLEHSYEAILDAGISPQSLVGSRTGVFIGCCFSDSKDTFLYRLPAKEGWGIFGNANFYLSNRISYALGLCGPSFTVDTACSSSAYALDCAYKYMMSGACDAAIVGGSQLVLNLASTMEYSRLGILAQDGYCRPFDKEASGFTRADTICVVFLQRQKNSKRVYARLMYTNSNNDGFKKEGSSFPSKIMQKQLIEEFFRESKIDPSVVNFVEAHSTGTRLGDPEEVSAIDEVFCKNTKRSKPLPIGSVKSNMGHAEASSGVASIAKILLTLENQKIPPNINITGLRDDVPAFAEKRIRVITETEDLDGPFISMNSFGLGGANAHALFKGNLKKKINKGLPSDDLERMVLWSGRTENSIKAVYDEITKRPLDVEFLALLQNSQIQTNTGNVYRGYGIFAQDAMSGNSVCKQQNIQLFTTAKRPIVWVFTGIGSQWPSMGTDLLRIPLFAKTIKKCHDVLVPKGMNLMEIITSLDPKTFDSVLHSYVGIAAIEIALTDVLKSLNLEPDYIIGHSVGELGAAYADNCFTVEEAMLASYSRGKASAEAKCIRGAMAAIGMNHKDVVKIVPNDIDIACHNSIDSTTISGPVDSVKAFVQELKSQNVFAREVACSGIPLHSRYITEMGKHLLSKLNDVIKTPKKRSAKWLSSSYPENQWNTQESQYSSGQYHTKNLLSPVLFEEVLNMLPENAMTVEIAPHGLLKSILKRSLKDGLHISLTQRDNPNGCLFMMEALGQLFQNGVDIDIKNLYTPVAFPVSRGTPMISPLIKWDHQENYVVPNFDSFNFFERRNIAINLSDKIFEFIQGHIIDGKVLFPGTGWLFWVWESFSMMMGVPQMNLKVMYEDVKFLRATSLQKNQDIYVTINIHRASGRFEIIEGKSAIAQGCIKVAENVEISEINVPHVKDSITLNEADFYKEMRLRGYYHRGLFRAVKEIRDDGLTGRIKWNEDWTTFTDCLIQFQVLMKDTRMLILPTRIRKMIIDPKLHFQKLSQINAEEKLLEVSACPYLNIIKAGGVEIHGFEGSLVNRRRPPSEPVLETHKFVPFNSKESFSKVDIAKVCVQLALENEPGKKFVSVEIDGKDGKMPLSESVFLGLADLPVITPEIHYLTLSDVELEGVSVSNTEFSSMSDMNLIIKANCINDKEFMKTAKTQLNGKGFILSREPLKSTMHELPQDIQLISSFVTENEKLLMLQFKKENQIKPETILRISSDIDTWIEPLKQALKKGSTLIYSQNDSLSGILGLVNCIRKEPNGDRLKCIFIDDKSAPKFDTENPFYKTQLEHGLAVNIYKNGGWGSYRHLKLKEIKVSKPRTSHYYANCLVKGDLSTLIWLSGPMTEKKFKSNNVKIQYASLNFRDIMLATGKINSDDVLNRIEQQSIMGFEFSGVTSDGRRIMGMGPTGALATHYNLNRTLTWDVPKDWTLEEAASVPLVYYTVYTAFFLTAKVEKGKSILIHAGCGGVGLAAIQVALAYGLKVFTTVGTTEKRNFLLDRFPSLKPEQIGNSRDVSFEKMVKFGTKGKGVDFVLNSLSEEKLQASIRCLGMNGVFLEIGKYDIMNKTMFDMGHFSKRIVFKAVFFDDIPLESEELRVVRKLVENDIMKGIVKPLKTNVFEANDIEQAFRFMASGRHIGKVLLKMRENANDIASLPFEALPRVYCDSSECYVLVGGLGGFGMELADWLVLRGCRKLVMSSSRGISNAYQASRIKVWQSYGVDVVINTSNIAKKSGCEDLIRAAMKLGPVGGIFNLAVALRDGIFENQDTKMFQESLAPKADATKFLDEISRKICPELKYFVIFSSVSCGRGNAGQSNYGMGNSIMERIMEERSKAGLPAKAIQWGAIGDVGLLADLQEVNMDMEISGTLPQRITNCLEVLDSLLNVDEPVVASMVVAEKRFEDLKKGNIVDAILNIMSIRDRKSISMDATLSRLGMDSLMGVEIQQILERDYDVVISSQEMRALTLSQLEKLVNNKGEGVATSNGHGLEQIEFLLVSFGDESTSDQTIMKLESASNDFTTKALLIPGFEGMAGNTWHNFAKKLNHPSYILQWGNVSQAKSLDDILGSVAKDILKLYSANDKFLLIGYSFGALLTLKIANFLESKGRKGSVYIIDGSPKFIQKIANQLLPDKSDESIQSLILLVCIRLLLPDEFHKVSEKVLINETWEKRLETFVEFAVKRSKYSAEYGSRMLTALIDRLKIALDADKLNFGKFKSQLTLIKASSLSVDVMDEDYGLSQYSEQKMNINSIEGDHITILSHPDIYKLFN</sequence>
<comment type="catalytic activity">
    <reaction evidence="23">
        <text>tetradecanoyl-[ACP] + malonyl-[ACP] + H(+) = 3-oxohexadecanoyl-[ACP] + holo-[ACP] + CO2</text>
        <dbReference type="Rhea" id="RHEA:41900"/>
        <dbReference type="Rhea" id="RHEA-COMP:9623"/>
        <dbReference type="Rhea" id="RHEA-COMP:9648"/>
        <dbReference type="Rhea" id="RHEA-COMP:9649"/>
        <dbReference type="Rhea" id="RHEA-COMP:9685"/>
        <dbReference type="ChEBI" id="CHEBI:15378"/>
        <dbReference type="ChEBI" id="CHEBI:16526"/>
        <dbReference type="ChEBI" id="CHEBI:64479"/>
        <dbReference type="ChEBI" id="CHEBI:78449"/>
        <dbReference type="ChEBI" id="CHEBI:78477"/>
        <dbReference type="ChEBI" id="CHEBI:78478"/>
    </reaction>
    <physiologicalReaction direction="left-to-right" evidence="23">
        <dbReference type="Rhea" id="RHEA:41901"/>
    </physiologicalReaction>
</comment>
<keyword evidence="7" id="KW-0007">Acetylation</keyword>
<dbReference type="InterPro" id="IPR001031">
    <property type="entry name" value="Thioesterase"/>
</dbReference>
<comment type="catalytic activity">
    <reaction evidence="13">
        <text>a (3R)-hydroxyacyl-[ACP] = a (2E)-enoyl-[ACP] + H2O</text>
        <dbReference type="Rhea" id="RHEA:13097"/>
        <dbReference type="Rhea" id="RHEA-COMP:9925"/>
        <dbReference type="Rhea" id="RHEA-COMP:9945"/>
        <dbReference type="ChEBI" id="CHEBI:15377"/>
        <dbReference type="ChEBI" id="CHEBI:78784"/>
        <dbReference type="ChEBI" id="CHEBI:78827"/>
        <dbReference type="EC" id="4.2.1.59"/>
    </reaction>
    <physiologicalReaction direction="left-to-right" evidence="13">
        <dbReference type="Rhea" id="RHEA:13098"/>
    </physiologicalReaction>
</comment>
<dbReference type="OrthoDB" id="329835at2759"/>
<dbReference type="Pfam" id="PF21149">
    <property type="entry name" value="FAS_pseudo-KR"/>
    <property type="match status" value="1"/>
</dbReference>
<evidence type="ECO:0000256" key="2">
    <source>
        <dbReference type="ARBA" id="ARBA00022450"/>
    </source>
</evidence>
<dbReference type="SUPFAM" id="SSF50129">
    <property type="entry name" value="GroES-like"/>
    <property type="match status" value="1"/>
</dbReference>
<dbReference type="SUPFAM" id="SSF53474">
    <property type="entry name" value="alpha/beta-Hydrolases"/>
    <property type="match status" value="1"/>
</dbReference>
<dbReference type="InterPro" id="IPR036291">
    <property type="entry name" value="NAD(P)-bd_dom_sf"/>
</dbReference>
<comment type="catalytic activity">
    <reaction evidence="48">
        <text>octanoyl-[ACP] + malonyl-[ACP] + H(+) = 3-oxodecanoyl-[ACP] + holo-[ACP] + CO2</text>
        <dbReference type="Rhea" id="RHEA:41852"/>
        <dbReference type="Rhea" id="RHEA-COMP:9623"/>
        <dbReference type="Rhea" id="RHEA-COMP:9636"/>
        <dbReference type="Rhea" id="RHEA-COMP:9637"/>
        <dbReference type="Rhea" id="RHEA-COMP:9685"/>
        <dbReference type="ChEBI" id="CHEBI:15378"/>
        <dbReference type="ChEBI" id="CHEBI:16526"/>
        <dbReference type="ChEBI" id="CHEBI:64479"/>
        <dbReference type="ChEBI" id="CHEBI:78449"/>
        <dbReference type="ChEBI" id="CHEBI:78463"/>
        <dbReference type="ChEBI" id="CHEBI:78464"/>
    </reaction>
    <physiologicalReaction direction="left-to-right" evidence="48">
        <dbReference type="Rhea" id="RHEA:41853"/>
    </physiologicalReaction>
</comment>
<comment type="catalytic activity">
    <reaction evidence="40">
        <text>(2E)-octadecenoyl-[ACP] + NADPH + H(+) = octadecanoyl-[ACP] + NADP(+)</text>
        <dbReference type="Rhea" id="RHEA:41928"/>
        <dbReference type="Rhea" id="RHEA-COMP:9655"/>
        <dbReference type="Rhea" id="RHEA-COMP:9656"/>
        <dbReference type="ChEBI" id="CHEBI:15378"/>
        <dbReference type="ChEBI" id="CHEBI:57783"/>
        <dbReference type="ChEBI" id="CHEBI:58349"/>
        <dbReference type="ChEBI" id="CHEBI:78489"/>
        <dbReference type="ChEBI" id="CHEBI:78495"/>
    </reaction>
    <physiologicalReaction direction="left-to-right" evidence="40">
        <dbReference type="Rhea" id="RHEA:41929"/>
    </physiologicalReaction>
</comment>
<dbReference type="InterPro" id="IPR009081">
    <property type="entry name" value="PP-bd_ACP"/>
</dbReference>
<comment type="catalytic activity">
    <reaction evidence="17">
        <text>(3R)-hydroxybutanoyl-[ACP] = (2E)-butenoyl-[ACP] + H2O</text>
        <dbReference type="Rhea" id="RHEA:41808"/>
        <dbReference type="Rhea" id="RHEA-COMP:9626"/>
        <dbReference type="Rhea" id="RHEA-COMP:9627"/>
        <dbReference type="ChEBI" id="CHEBI:15377"/>
        <dbReference type="ChEBI" id="CHEBI:78451"/>
        <dbReference type="ChEBI" id="CHEBI:78453"/>
    </reaction>
    <physiologicalReaction direction="left-to-right" evidence="17">
        <dbReference type="Rhea" id="RHEA:41809"/>
    </physiologicalReaction>
</comment>
<dbReference type="Proteomes" id="UP000183832">
    <property type="component" value="Unassembled WGS sequence"/>
</dbReference>
<evidence type="ECO:0000256" key="48">
    <source>
        <dbReference type="ARBA" id="ARBA00049533"/>
    </source>
</evidence>
<dbReference type="InterPro" id="IPR018201">
    <property type="entry name" value="Ketoacyl_synth_AS"/>
</dbReference>
<comment type="catalytic activity">
    <reaction evidence="26">
        <text>(2E)-hexadecenoyl-[ACP] + NADPH + H(+) = hexadecanoyl-[ACP] + NADP(+)</text>
        <dbReference type="Rhea" id="RHEA:41912"/>
        <dbReference type="Rhea" id="RHEA-COMP:9651"/>
        <dbReference type="Rhea" id="RHEA-COMP:9652"/>
        <dbReference type="ChEBI" id="CHEBI:15378"/>
        <dbReference type="ChEBI" id="CHEBI:57783"/>
        <dbReference type="ChEBI" id="CHEBI:58349"/>
        <dbReference type="ChEBI" id="CHEBI:78481"/>
        <dbReference type="ChEBI" id="CHEBI:78483"/>
    </reaction>
    <physiologicalReaction direction="left-to-right" evidence="26">
        <dbReference type="Rhea" id="RHEA:41913"/>
    </physiologicalReaction>
</comment>
<evidence type="ECO:0000256" key="12">
    <source>
        <dbReference type="ARBA" id="ARBA00023388"/>
    </source>
</evidence>
<dbReference type="InterPro" id="IPR016036">
    <property type="entry name" value="Malonyl_transacylase_ACP-bd"/>
</dbReference>
<feature type="domain" description="PKS/mFAS DH" evidence="52">
    <location>
        <begin position="855"/>
        <end position="1117"/>
    </location>
</feature>
<feature type="domain" description="Carrier" evidence="50">
    <location>
        <begin position="1972"/>
        <end position="2052"/>
    </location>
</feature>
<dbReference type="InterPro" id="IPR013968">
    <property type="entry name" value="PKS_KR"/>
</dbReference>
<dbReference type="Pfam" id="PF00975">
    <property type="entry name" value="Thioesterase"/>
    <property type="match status" value="1"/>
</dbReference>
<evidence type="ECO:0000256" key="28">
    <source>
        <dbReference type="ARBA" id="ARBA00047953"/>
    </source>
</evidence>
<dbReference type="GO" id="GO:0004315">
    <property type="term" value="F:3-oxoacyl-[acyl-carrier-protein] synthase activity"/>
    <property type="evidence" value="ECO:0007669"/>
    <property type="project" value="UniProtKB-EC"/>
</dbReference>
<comment type="catalytic activity">
    <reaction evidence="28">
        <text>3-oxobutanoyl-[ACP] + NADPH + H(+) = (3R)-hydroxybutanoyl-[ACP] + NADP(+)</text>
        <dbReference type="Rhea" id="RHEA:41804"/>
        <dbReference type="Rhea" id="RHEA-COMP:9625"/>
        <dbReference type="Rhea" id="RHEA-COMP:9626"/>
        <dbReference type="ChEBI" id="CHEBI:15378"/>
        <dbReference type="ChEBI" id="CHEBI:57783"/>
        <dbReference type="ChEBI" id="CHEBI:58349"/>
        <dbReference type="ChEBI" id="CHEBI:78450"/>
        <dbReference type="ChEBI" id="CHEBI:78451"/>
    </reaction>
    <physiologicalReaction direction="left-to-right" evidence="28">
        <dbReference type="Rhea" id="RHEA:41805"/>
    </physiologicalReaction>
</comment>
<evidence type="ECO:0000256" key="47">
    <source>
        <dbReference type="ARBA" id="ARBA00049521"/>
    </source>
</evidence>
<evidence type="ECO:0000256" key="23">
    <source>
        <dbReference type="ARBA" id="ARBA00047451"/>
    </source>
</evidence>
<comment type="catalytic activity">
    <reaction evidence="15">
        <text>(3R)-hydroxyoctadecanoyl-[ACP] = (2E)-octadecenoyl-[ACP] + H2O</text>
        <dbReference type="Rhea" id="RHEA:41924"/>
        <dbReference type="Rhea" id="RHEA-COMP:9654"/>
        <dbReference type="Rhea" id="RHEA-COMP:9655"/>
        <dbReference type="ChEBI" id="CHEBI:15377"/>
        <dbReference type="ChEBI" id="CHEBI:78488"/>
        <dbReference type="ChEBI" id="CHEBI:78489"/>
    </reaction>
    <physiologicalReaction direction="left-to-right" evidence="15">
        <dbReference type="Rhea" id="RHEA:41925"/>
    </physiologicalReaction>
</comment>
<comment type="catalytic activity">
    <reaction evidence="20">
        <text>hexanoyl-[ACP] + malonyl-[ACP] + H(+) = 3-oxooctanoyl-[ACP] + holo-[ACP] + CO2</text>
        <dbReference type="Rhea" id="RHEA:41836"/>
        <dbReference type="Rhea" id="RHEA-COMP:9623"/>
        <dbReference type="Rhea" id="RHEA-COMP:9632"/>
        <dbReference type="Rhea" id="RHEA-COMP:9633"/>
        <dbReference type="Rhea" id="RHEA-COMP:9685"/>
        <dbReference type="ChEBI" id="CHEBI:15378"/>
        <dbReference type="ChEBI" id="CHEBI:16526"/>
        <dbReference type="ChEBI" id="CHEBI:64479"/>
        <dbReference type="ChEBI" id="CHEBI:78449"/>
        <dbReference type="ChEBI" id="CHEBI:78459"/>
        <dbReference type="ChEBI" id="CHEBI:78460"/>
    </reaction>
    <physiologicalReaction direction="left-to-right" evidence="20">
        <dbReference type="Rhea" id="RHEA:41837"/>
    </physiologicalReaction>
</comment>
<keyword evidence="5" id="KW-0702">S-nitrosylation</keyword>
<dbReference type="Gene3D" id="1.10.1200.10">
    <property type="entry name" value="ACP-like"/>
    <property type="match status" value="1"/>
</dbReference>
<feature type="region of interest" description="N-terminal hotdog fold" evidence="49">
    <location>
        <begin position="855"/>
        <end position="976"/>
    </location>
</feature>
<dbReference type="SUPFAM" id="SSF55048">
    <property type="entry name" value="Probable ACP-binding domain of malonyl-CoA ACP transacylase"/>
    <property type="match status" value="1"/>
</dbReference>
<comment type="catalytic activity">
    <reaction evidence="21">
        <text>a (3R)-hydroxyacyl-[ACP] + NADP(+) = a 3-oxoacyl-[ACP] + NADPH + H(+)</text>
        <dbReference type="Rhea" id="RHEA:17397"/>
        <dbReference type="Rhea" id="RHEA-COMP:9916"/>
        <dbReference type="Rhea" id="RHEA-COMP:9945"/>
        <dbReference type="ChEBI" id="CHEBI:15378"/>
        <dbReference type="ChEBI" id="CHEBI:57783"/>
        <dbReference type="ChEBI" id="CHEBI:58349"/>
        <dbReference type="ChEBI" id="CHEBI:78776"/>
        <dbReference type="ChEBI" id="CHEBI:78827"/>
        <dbReference type="EC" id="1.1.1.100"/>
    </reaction>
    <physiologicalReaction direction="right-to-left" evidence="21">
        <dbReference type="Rhea" id="RHEA:17399"/>
    </physiologicalReaction>
</comment>
<dbReference type="STRING" id="568069.A0A1J1I2M2"/>
<evidence type="ECO:0000256" key="18">
    <source>
        <dbReference type="ARBA" id="ARBA00023442"/>
    </source>
</evidence>
<dbReference type="PROSITE" id="PS50075">
    <property type="entry name" value="CARRIER"/>
    <property type="match status" value="1"/>
</dbReference>
<dbReference type="Gene3D" id="3.10.129.110">
    <property type="entry name" value="Polyketide synthase dehydratase"/>
    <property type="match status" value="1"/>
</dbReference>
<organism evidence="53 54">
    <name type="scientific">Clunio marinus</name>
    <dbReference type="NCBI Taxonomy" id="568069"/>
    <lineage>
        <taxon>Eukaryota</taxon>
        <taxon>Metazoa</taxon>
        <taxon>Ecdysozoa</taxon>
        <taxon>Arthropoda</taxon>
        <taxon>Hexapoda</taxon>
        <taxon>Insecta</taxon>
        <taxon>Pterygota</taxon>
        <taxon>Neoptera</taxon>
        <taxon>Endopterygota</taxon>
        <taxon>Diptera</taxon>
        <taxon>Nematocera</taxon>
        <taxon>Chironomoidea</taxon>
        <taxon>Chironomidae</taxon>
        <taxon>Clunio</taxon>
    </lineage>
</organism>
<evidence type="ECO:0000256" key="4">
    <source>
        <dbReference type="ARBA" id="ARBA00022679"/>
    </source>
</evidence>
<comment type="catalytic activity">
    <reaction evidence="39">
        <text>3-oxotetradecanoyl-[ACP] + NADPH + H(+) = (3R)-hydroxytetradecanoyl-[ACP] + NADP(+)</text>
        <dbReference type="Rhea" id="RHEA:41888"/>
        <dbReference type="Rhea" id="RHEA-COMP:9645"/>
        <dbReference type="Rhea" id="RHEA-COMP:9646"/>
        <dbReference type="ChEBI" id="CHEBI:15378"/>
        <dbReference type="ChEBI" id="CHEBI:57783"/>
        <dbReference type="ChEBI" id="CHEBI:58349"/>
        <dbReference type="ChEBI" id="CHEBI:78473"/>
        <dbReference type="ChEBI" id="CHEBI:78474"/>
    </reaction>
    <physiologicalReaction direction="left-to-right" evidence="39">
        <dbReference type="Rhea" id="RHEA:41889"/>
    </physiologicalReaction>
</comment>
<dbReference type="InterPro" id="IPR020841">
    <property type="entry name" value="PKS_Beta-ketoAc_synthase_dom"/>
</dbReference>
<comment type="function">
    <text evidence="18">Fatty acid synthetase is a multifunctional enzyme that catalyzes the de novo biosynthesis of long-chain saturated fatty acids starting from acetyl-CoA and malonyl-CoA in the presence of NADPH. This multifunctional protein contains 7 catalytic activities and a site for the binding of the prosthetic group 4'-phosphopantetheine of the acyl carrier protein ([ACP]) domain.</text>
</comment>
<dbReference type="CDD" id="cd05195">
    <property type="entry name" value="enoyl_red"/>
    <property type="match status" value="1"/>
</dbReference>
<dbReference type="InterPro" id="IPR050091">
    <property type="entry name" value="PKS_NRPS_Biosynth_Enz"/>
</dbReference>
<dbReference type="InterPro" id="IPR014043">
    <property type="entry name" value="Acyl_transferase_dom"/>
</dbReference>
<dbReference type="Gene3D" id="3.40.50.1820">
    <property type="entry name" value="alpha/beta hydrolase"/>
    <property type="match status" value="1"/>
</dbReference>
<dbReference type="CDD" id="cd00833">
    <property type="entry name" value="PKS"/>
    <property type="match status" value="1"/>
</dbReference>
<dbReference type="SMART" id="SM00829">
    <property type="entry name" value="PKS_ER"/>
    <property type="match status" value="1"/>
</dbReference>
<dbReference type="Pfam" id="PF00109">
    <property type="entry name" value="ketoacyl-synt"/>
    <property type="match status" value="1"/>
</dbReference>
<dbReference type="GO" id="GO:0006633">
    <property type="term" value="P:fatty acid biosynthetic process"/>
    <property type="evidence" value="ECO:0007669"/>
    <property type="project" value="UniProtKB-UniPathway"/>
</dbReference>
<feature type="active site" description="Proton donor; for dehydratase activity" evidence="49">
    <location>
        <position position="1037"/>
    </location>
</feature>
<evidence type="ECO:0000256" key="26">
    <source>
        <dbReference type="ARBA" id="ARBA00047810"/>
    </source>
</evidence>
<dbReference type="PROSITE" id="PS52004">
    <property type="entry name" value="KS3_2"/>
    <property type="match status" value="1"/>
</dbReference>
<comment type="catalytic activity">
    <reaction evidence="31">
        <text>(2E)-dodecenoyl-[ACP] + NADPH + H(+) = dodecanoyl-[ACP] + NADP(+)</text>
        <dbReference type="Rhea" id="RHEA:41880"/>
        <dbReference type="Rhea" id="RHEA-COMP:9643"/>
        <dbReference type="Rhea" id="RHEA-COMP:9644"/>
        <dbReference type="ChEBI" id="CHEBI:15378"/>
        <dbReference type="ChEBI" id="CHEBI:57783"/>
        <dbReference type="ChEBI" id="CHEBI:58349"/>
        <dbReference type="ChEBI" id="CHEBI:65264"/>
        <dbReference type="ChEBI" id="CHEBI:78472"/>
    </reaction>
    <physiologicalReaction direction="left-to-right" evidence="31">
        <dbReference type="Rhea" id="RHEA:41881"/>
    </physiologicalReaction>
</comment>
<dbReference type="GO" id="GO:0141148">
    <property type="term" value="F:enoyl-[acyl-carrier-protein] reductase (NADPH) activity"/>
    <property type="evidence" value="ECO:0007669"/>
    <property type="project" value="UniProtKB-EC"/>
</dbReference>
<dbReference type="InterPro" id="IPR014031">
    <property type="entry name" value="Ketoacyl_synth_C"/>
</dbReference>
<dbReference type="PANTHER" id="PTHR43775:SF23">
    <property type="entry name" value="FATTY ACID SYNTHASE 3"/>
    <property type="match status" value="1"/>
</dbReference>
<evidence type="ECO:0000256" key="37">
    <source>
        <dbReference type="ARBA" id="ARBA00048691"/>
    </source>
</evidence>
<evidence type="ECO:0000256" key="33">
    <source>
        <dbReference type="ARBA" id="ARBA00048420"/>
    </source>
</evidence>
<keyword evidence="4" id="KW-0808">Transferase</keyword>
<evidence type="ECO:0000256" key="13">
    <source>
        <dbReference type="ARBA" id="ARBA00023394"/>
    </source>
</evidence>
<dbReference type="PANTHER" id="PTHR43775">
    <property type="entry name" value="FATTY ACID SYNTHASE"/>
    <property type="match status" value="1"/>
</dbReference>
<evidence type="ECO:0000256" key="15">
    <source>
        <dbReference type="ARBA" id="ARBA00023399"/>
    </source>
</evidence>
<evidence type="ECO:0000256" key="16">
    <source>
        <dbReference type="ARBA" id="ARBA00023401"/>
    </source>
</evidence>
<dbReference type="GO" id="GO:0031177">
    <property type="term" value="F:phosphopantetheine binding"/>
    <property type="evidence" value="ECO:0007669"/>
    <property type="project" value="InterPro"/>
</dbReference>
<evidence type="ECO:0000256" key="11">
    <source>
        <dbReference type="ARBA" id="ARBA00023373"/>
    </source>
</evidence>
<evidence type="ECO:0000256" key="3">
    <source>
        <dbReference type="ARBA" id="ARBA00022553"/>
    </source>
</evidence>
<name>A0A1J1I2M2_9DIPT</name>
<feature type="active site" description="Proton acceptor; for dehydratase activity" evidence="49">
    <location>
        <position position="889"/>
    </location>
</feature>
<evidence type="ECO:0000256" key="10">
    <source>
        <dbReference type="ARBA" id="ARBA00023351"/>
    </source>
</evidence>
<comment type="catalytic activity">
    <reaction evidence="36">
        <text>a 2,3-saturated acyl-[ACP] + NADP(+) = a (2E)-enoyl-[ACP] + NADPH + H(+)</text>
        <dbReference type="Rhea" id="RHEA:22564"/>
        <dbReference type="Rhea" id="RHEA-COMP:9925"/>
        <dbReference type="Rhea" id="RHEA-COMP:9926"/>
        <dbReference type="ChEBI" id="CHEBI:15378"/>
        <dbReference type="ChEBI" id="CHEBI:57783"/>
        <dbReference type="ChEBI" id="CHEBI:58349"/>
        <dbReference type="ChEBI" id="CHEBI:78784"/>
        <dbReference type="ChEBI" id="CHEBI:78785"/>
        <dbReference type="EC" id="1.3.1.39"/>
    </reaction>
    <physiologicalReaction direction="right-to-left" evidence="36">
        <dbReference type="Rhea" id="RHEA:22566"/>
    </physiologicalReaction>
</comment>
<dbReference type="InterPro" id="IPR049900">
    <property type="entry name" value="PKS_mFAS_DH"/>
</dbReference>
<comment type="catalytic activity">
    <reaction evidence="12">
        <text>(3R)-hydroxydecanoyl-[ACP] = (2E)-decenoyl-[ACP] + H2O</text>
        <dbReference type="Rhea" id="RHEA:41860"/>
        <dbReference type="Rhea" id="RHEA-COMP:9638"/>
        <dbReference type="Rhea" id="RHEA-COMP:9639"/>
        <dbReference type="ChEBI" id="CHEBI:15377"/>
        <dbReference type="ChEBI" id="CHEBI:78466"/>
        <dbReference type="ChEBI" id="CHEBI:78467"/>
    </reaction>
    <physiologicalReaction direction="left-to-right" evidence="12">
        <dbReference type="Rhea" id="RHEA:41861"/>
    </physiologicalReaction>
</comment>
<dbReference type="PROSITE" id="PS52019">
    <property type="entry name" value="PKS_MFAS_DH"/>
    <property type="match status" value="1"/>
</dbReference>
<evidence type="ECO:0000256" key="14">
    <source>
        <dbReference type="ARBA" id="ARBA00023398"/>
    </source>
</evidence>
<comment type="catalytic activity">
    <reaction evidence="38">
        <text>hexadecanoyl-[ACP] + H2O = hexadecanoate + holo-[ACP] + H(+)</text>
        <dbReference type="Rhea" id="RHEA:41932"/>
        <dbReference type="Rhea" id="RHEA-COMP:9652"/>
        <dbReference type="Rhea" id="RHEA-COMP:9685"/>
        <dbReference type="ChEBI" id="CHEBI:7896"/>
        <dbReference type="ChEBI" id="CHEBI:15377"/>
        <dbReference type="ChEBI" id="CHEBI:15378"/>
        <dbReference type="ChEBI" id="CHEBI:64479"/>
        <dbReference type="ChEBI" id="CHEBI:78483"/>
        <dbReference type="EC" id="3.1.2.14"/>
    </reaction>
    <physiologicalReaction direction="left-to-right" evidence="38">
        <dbReference type="Rhea" id="RHEA:41933"/>
    </physiologicalReaction>
</comment>
<comment type="catalytic activity">
    <reaction evidence="27">
        <text>(2E)-hexenoyl-[ACP] + NADPH + H(+) = hexanoyl-[ACP] + NADP(+)</text>
        <dbReference type="Rhea" id="RHEA:41832"/>
        <dbReference type="Rhea" id="RHEA-COMP:9631"/>
        <dbReference type="Rhea" id="RHEA-COMP:9632"/>
        <dbReference type="ChEBI" id="CHEBI:15378"/>
        <dbReference type="ChEBI" id="CHEBI:57783"/>
        <dbReference type="ChEBI" id="CHEBI:58349"/>
        <dbReference type="ChEBI" id="CHEBI:78458"/>
        <dbReference type="ChEBI" id="CHEBI:78459"/>
    </reaction>
    <physiologicalReaction direction="left-to-right" evidence="27">
        <dbReference type="Rhea" id="RHEA:41833"/>
    </physiologicalReaction>
</comment>
<dbReference type="InterPro" id="IPR020806">
    <property type="entry name" value="PKS_PP-bd"/>
</dbReference>
<reference evidence="53 54" key="1">
    <citation type="submission" date="2015-04" db="EMBL/GenBank/DDBJ databases">
        <authorList>
            <person name="Syromyatnikov M.Y."/>
            <person name="Popov V.N."/>
        </authorList>
    </citation>
    <scope>NUCLEOTIDE SEQUENCE [LARGE SCALE GENOMIC DNA]</scope>
</reference>
<dbReference type="InterPro" id="IPR001227">
    <property type="entry name" value="Ac_transferase_dom_sf"/>
</dbReference>
<evidence type="ECO:0000256" key="5">
    <source>
        <dbReference type="ARBA" id="ARBA00022799"/>
    </source>
</evidence>
<evidence type="ECO:0000256" key="1">
    <source>
        <dbReference type="ARBA" id="ARBA00005189"/>
    </source>
</evidence>
<evidence type="ECO:0000256" key="40">
    <source>
        <dbReference type="ARBA" id="ARBA00049019"/>
    </source>
</evidence>
<dbReference type="EMBL" id="CVRI01000038">
    <property type="protein sequence ID" value="CRK94451.1"/>
    <property type="molecule type" value="Genomic_DNA"/>
</dbReference>
<evidence type="ECO:0000256" key="43">
    <source>
        <dbReference type="ARBA" id="ARBA00049263"/>
    </source>
</evidence>
<evidence type="ECO:0000256" key="19">
    <source>
        <dbReference type="ARBA" id="ARBA00047300"/>
    </source>
</evidence>
<keyword evidence="8" id="KW-0511">Multifunctional enzyme</keyword>
<dbReference type="PROSITE" id="PS00606">
    <property type="entry name" value="KS3_1"/>
    <property type="match status" value="1"/>
</dbReference>
<evidence type="ECO:0000256" key="34">
    <source>
        <dbReference type="ARBA" id="ARBA00048506"/>
    </source>
</evidence>
<dbReference type="InterPro" id="IPR020843">
    <property type="entry name" value="ER"/>
</dbReference>
<dbReference type="InterPro" id="IPR016035">
    <property type="entry name" value="Acyl_Trfase/lysoPLipase"/>
</dbReference>
<comment type="pathway">
    <text evidence="1">Lipid metabolism.</text>
</comment>
<dbReference type="InterPro" id="IPR042104">
    <property type="entry name" value="PKS_dehydratase_sf"/>
</dbReference>
<dbReference type="SMART" id="SM00827">
    <property type="entry name" value="PKS_AT"/>
    <property type="match status" value="1"/>
</dbReference>
<accession>A0A1J1I2M2</accession>
<comment type="catalytic activity">
    <reaction evidence="19">
        <text>3-oxooctadecanoyl-[ACP] + NADPH + H(+) = (3R)-hydroxyoctadecanoyl-[ACP] + NADP(+)</text>
        <dbReference type="Rhea" id="RHEA:41920"/>
        <dbReference type="Rhea" id="RHEA-COMP:9653"/>
        <dbReference type="Rhea" id="RHEA-COMP:9654"/>
        <dbReference type="ChEBI" id="CHEBI:15378"/>
        <dbReference type="ChEBI" id="CHEBI:57783"/>
        <dbReference type="ChEBI" id="CHEBI:58349"/>
        <dbReference type="ChEBI" id="CHEBI:78487"/>
        <dbReference type="ChEBI" id="CHEBI:78488"/>
    </reaction>
    <physiologicalReaction direction="left-to-right" evidence="19">
        <dbReference type="Rhea" id="RHEA:41921"/>
    </physiologicalReaction>
</comment>
<dbReference type="SMART" id="SM00825">
    <property type="entry name" value="PKS_KS"/>
    <property type="match status" value="1"/>
</dbReference>
<evidence type="ECO:0000256" key="32">
    <source>
        <dbReference type="ARBA" id="ARBA00048289"/>
    </source>
</evidence>
<dbReference type="GO" id="GO:0016297">
    <property type="term" value="F:fatty acyl-[ACP] hydrolase activity"/>
    <property type="evidence" value="ECO:0007669"/>
    <property type="project" value="UniProtKB-EC"/>
</dbReference>
<dbReference type="Pfam" id="PF13602">
    <property type="entry name" value="ADH_zinc_N_2"/>
    <property type="match status" value="1"/>
</dbReference>
<dbReference type="SMART" id="SM00822">
    <property type="entry name" value="PKS_KR"/>
    <property type="match status" value="1"/>
</dbReference>
<evidence type="ECO:0000256" key="21">
    <source>
        <dbReference type="ARBA" id="ARBA00047400"/>
    </source>
</evidence>
<dbReference type="SUPFAM" id="SSF53901">
    <property type="entry name" value="Thiolase-like"/>
    <property type="match status" value="1"/>
</dbReference>
<evidence type="ECO:0000256" key="49">
    <source>
        <dbReference type="PROSITE-ProRule" id="PRU01363"/>
    </source>
</evidence>
<comment type="catalytic activity">
    <reaction evidence="42">
        <text>(2E)-tetradecenoyl-[ACP] + NADPH + H(+) = tetradecanoyl-[ACP] + NADP(+)</text>
        <dbReference type="Rhea" id="RHEA:41896"/>
        <dbReference type="Rhea" id="RHEA-COMP:9647"/>
        <dbReference type="Rhea" id="RHEA-COMP:9648"/>
        <dbReference type="ChEBI" id="CHEBI:15378"/>
        <dbReference type="ChEBI" id="CHEBI:57783"/>
        <dbReference type="ChEBI" id="CHEBI:58349"/>
        <dbReference type="ChEBI" id="CHEBI:78475"/>
        <dbReference type="ChEBI" id="CHEBI:78477"/>
    </reaction>
    <physiologicalReaction direction="left-to-right" evidence="42">
        <dbReference type="Rhea" id="RHEA:41897"/>
    </physiologicalReaction>
</comment>
<comment type="catalytic activity">
    <reaction evidence="16">
        <text>(3R)-hydroxyhexadecanoyl-[ACP] = (2E)-hexadecenoyl-[ACP] + H2O</text>
        <dbReference type="Rhea" id="RHEA:41908"/>
        <dbReference type="Rhea" id="RHEA-COMP:9650"/>
        <dbReference type="Rhea" id="RHEA-COMP:9651"/>
        <dbReference type="ChEBI" id="CHEBI:15377"/>
        <dbReference type="ChEBI" id="CHEBI:78480"/>
        <dbReference type="ChEBI" id="CHEBI:78481"/>
    </reaction>
    <physiologicalReaction direction="left-to-right" evidence="16">
        <dbReference type="Rhea" id="RHEA:41909"/>
    </physiologicalReaction>
</comment>
<dbReference type="Gene3D" id="3.40.47.10">
    <property type="match status" value="1"/>
</dbReference>
<evidence type="ECO:0000256" key="9">
    <source>
        <dbReference type="ARBA" id="ARBA00023332"/>
    </source>
</evidence>
<dbReference type="CDD" id="cd08954">
    <property type="entry name" value="KR_1_FAS_SDR_x"/>
    <property type="match status" value="1"/>
</dbReference>
<dbReference type="Pfam" id="PF00550">
    <property type="entry name" value="PP-binding"/>
    <property type="match status" value="1"/>
</dbReference>
<evidence type="ECO:0000313" key="54">
    <source>
        <dbReference type="Proteomes" id="UP000183832"/>
    </source>
</evidence>
<evidence type="ECO:0000256" key="39">
    <source>
        <dbReference type="ARBA" id="ARBA00048935"/>
    </source>
</evidence>
<evidence type="ECO:0000256" key="6">
    <source>
        <dbReference type="ARBA" id="ARBA00022898"/>
    </source>
</evidence>
<dbReference type="UniPathway" id="UPA00094"/>
<evidence type="ECO:0000256" key="36">
    <source>
        <dbReference type="ARBA" id="ARBA00048650"/>
    </source>
</evidence>
<dbReference type="Pfam" id="PF08659">
    <property type="entry name" value="KR"/>
    <property type="match status" value="1"/>
</dbReference>
<dbReference type="SUPFAM" id="SSF52151">
    <property type="entry name" value="FabD/lysophospholipase-like"/>
    <property type="match status" value="1"/>
</dbReference>
<comment type="catalytic activity">
    <reaction evidence="43">
        <text>3-oxododecanoyl-[ACP] + NADPH + H(+) = (3R)-hydroxydodecanoyl-[ACP] + NADP(+)</text>
        <dbReference type="Rhea" id="RHEA:41872"/>
        <dbReference type="Rhea" id="RHEA-COMP:9641"/>
        <dbReference type="Rhea" id="RHEA-COMP:9642"/>
        <dbReference type="ChEBI" id="CHEBI:15378"/>
        <dbReference type="ChEBI" id="CHEBI:57783"/>
        <dbReference type="ChEBI" id="CHEBI:58349"/>
        <dbReference type="ChEBI" id="CHEBI:78469"/>
        <dbReference type="ChEBI" id="CHEBI:78470"/>
    </reaction>
    <physiologicalReaction direction="left-to-right" evidence="43">
        <dbReference type="Rhea" id="RHEA:41873"/>
    </physiologicalReaction>
</comment>
<comment type="catalytic activity">
    <reaction evidence="34">
        <text>a fatty acyl-[ACP] + malonyl-[ACP] + H(+) = a 3-oxoacyl-[ACP] + holo-[ACP] + CO2</text>
        <dbReference type="Rhea" id="RHEA:22836"/>
        <dbReference type="Rhea" id="RHEA-COMP:9623"/>
        <dbReference type="Rhea" id="RHEA-COMP:9685"/>
        <dbReference type="Rhea" id="RHEA-COMP:9916"/>
        <dbReference type="Rhea" id="RHEA-COMP:14125"/>
        <dbReference type="ChEBI" id="CHEBI:15378"/>
        <dbReference type="ChEBI" id="CHEBI:16526"/>
        <dbReference type="ChEBI" id="CHEBI:64479"/>
        <dbReference type="ChEBI" id="CHEBI:78449"/>
        <dbReference type="ChEBI" id="CHEBI:78776"/>
        <dbReference type="ChEBI" id="CHEBI:138651"/>
        <dbReference type="EC" id="2.3.1.41"/>
    </reaction>
    <physiologicalReaction direction="left-to-right" evidence="34">
        <dbReference type="Rhea" id="RHEA:22837"/>
    </physiologicalReaction>
</comment>
<dbReference type="GO" id="GO:0004316">
    <property type="term" value="F:3-oxoacyl-[acyl-carrier-protein] reductase (NADPH) activity"/>
    <property type="evidence" value="ECO:0007669"/>
    <property type="project" value="UniProtKB-EC"/>
</dbReference>
<evidence type="ECO:0000256" key="22">
    <source>
        <dbReference type="ARBA" id="ARBA00047440"/>
    </source>
</evidence>
<keyword evidence="54" id="KW-1185">Reference proteome</keyword>
<evidence type="ECO:0000256" key="41">
    <source>
        <dbReference type="ARBA" id="ARBA00049109"/>
    </source>
</evidence>
<dbReference type="Gene3D" id="3.40.50.720">
    <property type="entry name" value="NAD(P)-binding Rossmann-like Domain"/>
    <property type="match status" value="1"/>
</dbReference>
<dbReference type="InterPro" id="IPR057326">
    <property type="entry name" value="KR_dom"/>
</dbReference>
<dbReference type="Pfam" id="PF00698">
    <property type="entry name" value="Acyl_transf_1"/>
    <property type="match status" value="1"/>
</dbReference>
<feature type="domain" description="Ketosynthase family 3 (KS3)" evidence="51">
    <location>
        <begin position="8"/>
        <end position="415"/>
    </location>
</feature>
<dbReference type="InterPro" id="IPR049391">
    <property type="entry name" value="FAS_pseudo-KR"/>
</dbReference>
<comment type="catalytic activity">
    <reaction evidence="22">
        <text>3-oxodecanoyl-[ACP] + NADPH + H(+) = (3R)-hydroxydecanoyl-[ACP] + NADP(+)</text>
        <dbReference type="Rhea" id="RHEA:41856"/>
        <dbReference type="Rhea" id="RHEA-COMP:9637"/>
        <dbReference type="Rhea" id="RHEA-COMP:9638"/>
        <dbReference type="ChEBI" id="CHEBI:15378"/>
        <dbReference type="ChEBI" id="CHEBI:57783"/>
        <dbReference type="ChEBI" id="CHEBI:58349"/>
        <dbReference type="ChEBI" id="CHEBI:78464"/>
        <dbReference type="ChEBI" id="CHEBI:78466"/>
    </reaction>
    <physiologicalReaction direction="left-to-right" evidence="22">
        <dbReference type="Rhea" id="RHEA:41857"/>
    </physiologicalReaction>
</comment>
<keyword evidence="6" id="KW-0663">Pyridoxal phosphate</keyword>
<dbReference type="GO" id="GO:0004312">
    <property type="term" value="F:fatty acid synthase activity"/>
    <property type="evidence" value="ECO:0007669"/>
    <property type="project" value="TreeGrafter"/>
</dbReference>
<comment type="catalytic activity">
    <reaction evidence="24">
        <text>(2E)-butenoyl-[ACP] + NADPH + H(+) = butanoyl-[ACP] + NADP(+)</text>
        <dbReference type="Rhea" id="RHEA:41812"/>
        <dbReference type="Rhea" id="RHEA-COMP:9627"/>
        <dbReference type="Rhea" id="RHEA-COMP:9628"/>
        <dbReference type="ChEBI" id="CHEBI:15378"/>
        <dbReference type="ChEBI" id="CHEBI:57783"/>
        <dbReference type="ChEBI" id="CHEBI:58349"/>
        <dbReference type="ChEBI" id="CHEBI:78453"/>
        <dbReference type="ChEBI" id="CHEBI:78454"/>
    </reaction>
    <physiologicalReaction direction="left-to-right" evidence="24">
        <dbReference type="Rhea" id="RHEA:41813"/>
    </physiologicalReaction>
</comment>
<comment type="catalytic activity">
    <reaction evidence="14">
        <text>(3R)-hydroxytetradecanoyl-[ACP] = (2E)-tetradecenoyl-[ACP] + H2O</text>
        <dbReference type="Rhea" id="RHEA:41892"/>
        <dbReference type="Rhea" id="RHEA-COMP:9646"/>
        <dbReference type="Rhea" id="RHEA-COMP:9647"/>
        <dbReference type="ChEBI" id="CHEBI:15377"/>
        <dbReference type="ChEBI" id="CHEBI:78474"/>
        <dbReference type="ChEBI" id="CHEBI:78475"/>
    </reaction>
    <physiologicalReaction direction="left-to-right" evidence="14">
        <dbReference type="Rhea" id="RHEA:41893"/>
    </physiologicalReaction>
</comment>
<evidence type="ECO:0000256" key="24">
    <source>
        <dbReference type="ARBA" id="ARBA00047500"/>
    </source>
</evidence>
<comment type="catalytic activity">
    <reaction evidence="32">
        <text>tetradecanoyl-[ACP] + H2O = tetradecanoate + holo-[ACP] + H(+)</text>
        <dbReference type="Rhea" id="RHEA:30123"/>
        <dbReference type="Rhea" id="RHEA-COMP:9648"/>
        <dbReference type="Rhea" id="RHEA-COMP:9685"/>
        <dbReference type="ChEBI" id="CHEBI:15377"/>
        <dbReference type="ChEBI" id="CHEBI:15378"/>
        <dbReference type="ChEBI" id="CHEBI:30807"/>
        <dbReference type="ChEBI" id="CHEBI:64479"/>
        <dbReference type="ChEBI" id="CHEBI:78477"/>
        <dbReference type="EC" id="3.1.2.14"/>
    </reaction>
    <physiologicalReaction direction="left-to-right" evidence="32">
        <dbReference type="Rhea" id="RHEA:30124"/>
    </physiologicalReaction>
</comment>
<evidence type="ECO:0000256" key="44">
    <source>
        <dbReference type="ARBA" id="ARBA00049414"/>
    </source>
</evidence>
<protein>
    <submittedName>
        <fullName evidence="53">CLUMA_CG007958, isoform A</fullName>
    </submittedName>
</protein>
<keyword evidence="2" id="KW-0596">Phosphopantetheine</keyword>
<comment type="catalytic activity">
    <reaction evidence="45">
        <text>3-oxooctanoyl-[ACP] + NADPH + H(+) = (3R)-hydroxyoctanoyl-[ACP] + NADP(+)</text>
        <dbReference type="Rhea" id="RHEA:41840"/>
        <dbReference type="Rhea" id="RHEA-COMP:9633"/>
        <dbReference type="Rhea" id="RHEA-COMP:9634"/>
        <dbReference type="ChEBI" id="CHEBI:15378"/>
        <dbReference type="ChEBI" id="CHEBI:57783"/>
        <dbReference type="ChEBI" id="CHEBI:58349"/>
        <dbReference type="ChEBI" id="CHEBI:78460"/>
        <dbReference type="ChEBI" id="CHEBI:78461"/>
    </reaction>
    <physiologicalReaction direction="left-to-right" evidence="45">
        <dbReference type="Rhea" id="RHEA:41841"/>
    </physiologicalReaction>
</comment>
<comment type="catalytic activity">
    <reaction evidence="47">
        <text>(2E)-decenoyl-[ACP] + NADPH + H(+) = decanoyl-[ACP] + NADP(+)</text>
        <dbReference type="Rhea" id="RHEA:41864"/>
        <dbReference type="Rhea" id="RHEA-COMP:9639"/>
        <dbReference type="Rhea" id="RHEA-COMP:9640"/>
        <dbReference type="ChEBI" id="CHEBI:15378"/>
        <dbReference type="ChEBI" id="CHEBI:57783"/>
        <dbReference type="ChEBI" id="CHEBI:58349"/>
        <dbReference type="ChEBI" id="CHEBI:78467"/>
        <dbReference type="ChEBI" id="CHEBI:78468"/>
    </reaction>
    <physiologicalReaction direction="left-to-right" evidence="47">
        <dbReference type="Rhea" id="RHEA:41865"/>
    </physiologicalReaction>
</comment>
<evidence type="ECO:0000256" key="17">
    <source>
        <dbReference type="ARBA" id="ARBA00023402"/>
    </source>
</evidence>
<dbReference type="InterPro" id="IPR036736">
    <property type="entry name" value="ACP-like_sf"/>
</dbReference>
<comment type="catalytic activity">
    <reaction evidence="44">
        <text>3-oxohexadecanoyl-[ACP] + NADPH + H(+) = (3R)-hydroxyhexadecanoyl-[ACP] + NADP(+)</text>
        <dbReference type="Rhea" id="RHEA:41904"/>
        <dbReference type="Rhea" id="RHEA-COMP:9649"/>
        <dbReference type="Rhea" id="RHEA-COMP:9650"/>
        <dbReference type="ChEBI" id="CHEBI:15378"/>
        <dbReference type="ChEBI" id="CHEBI:57783"/>
        <dbReference type="ChEBI" id="CHEBI:58349"/>
        <dbReference type="ChEBI" id="CHEBI:78478"/>
        <dbReference type="ChEBI" id="CHEBI:78480"/>
    </reaction>
    <physiologicalReaction direction="left-to-right" evidence="44">
        <dbReference type="Rhea" id="RHEA:41905"/>
    </physiologicalReaction>
</comment>
<comment type="catalytic activity">
    <reaction evidence="35">
        <text>3-oxohexanoyl-[ACP] + NADPH + H(+) = (3R)-hydroxyhexanoyl-[ACP] + NADP(+)</text>
        <dbReference type="Rhea" id="RHEA:41824"/>
        <dbReference type="Rhea" id="RHEA-COMP:9629"/>
        <dbReference type="Rhea" id="RHEA-COMP:9630"/>
        <dbReference type="ChEBI" id="CHEBI:15378"/>
        <dbReference type="ChEBI" id="CHEBI:57783"/>
        <dbReference type="ChEBI" id="CHEBI:58349"/>
        <dbReference type="ChEBI" id="CHEBI:78456"/>
        <dbReference type="ChEBI" id="CHEBI:78457"/>
    </reaction>
    <physiologicalReaction direction="left-to-right" evidence="35">
        <dbReference type="Rhea" id="RHEA:41825"/>
    </physiologicalReaction>
</comment>
<dbReference type="Gene3D" id="3.90.180.10">
    <property type="entry name" value="Medium-chain alcohol dehydrogenases, catalytic domain"/>
    <property type="match status" value="1"/>
</dbReference>
<comment type="catalytic activity">
    <reaction evidence="9">
        <text>(3R)-hydroxyoctanoyl-[ACP] = (2E)-octenoyl-[ACP] + H2O</text>
        <dbReference type="Rhea" id="RHEA:41844"/>
        <dbReference type="Rhea" id="RHEA-COMP:9634"/>
        <dbReference type="Rhea" id="RHEA-COMP:9635"/>
        <dbReference type="ChEBI" id="CHEBI:15377"/>
        <dbReference type="ChEBI" id="CHEBI:78461"/>
        <dbReference type="ChEBI" id="CHEBI:78462"/>
    </reaction>
    <physiologicalReaction direction="left-to-right" evidence="9">
        <dbReference type="Rhea" id="RHEA:41845"/>
    </physiologicalReaction>
</comment>
<evidence type="ECO:0000259" key="51">
    <source>
        <dbReference type="PROSITE" id="PS52004"/>
    </source>
</evidence>
<dbReference type="GO" id="GO:0019171">
    <property type="term" value="F:(3R)-hydroxyacyl-[acyl-carrier-protein] dehydratase activity"/>
    <property type="evidence" value="ECO:0007669"/>
    <property type="project" value="UniProtKB-EC"/>
</dbReference>
<evidence type="ECO:0000256" key="29">
    <source>
        <dbReference type="ARBA" id="ARBA00047961"/>
    </source>
</evidence>
<evidence type="ECO:0000259" key="50">
    <source>
        <dbReference type="PROSITE" id="PS50075"/>
    </source>
</evidence>
<evidence type="ECO:0000256" key="27">
    <source>
        <dbReference type="ARBA" id="ARBA00047897"/>
    </source>
</evidence>
<dbReference type="SMART" id="SM00823">
    <property type="entry name" value="PKS_PP"/>
    <property type="match status" value="1"/>
</dbReference>
<proteinExistence type="predicted"/>
<dbReference type="SUPFAM" id="SSF47336">
    <property type="entry name" value="ACP-like"/>
    <property type="match status" value="1"/>
</dbReference>
<gene>
    <name evidence="53" type="primary">similar to Fatty acid synthase</name>
    <name evidence="53" type="ORF">CLUMA_CG007958</name>
</gene>
<comment type="catalytic activity">
    <reaction evidence="25">
        <text>dodecanoyl-[ACP] + malonyl-[ACP] + H(+) = 3-oxotetradecanoyl-[ACP] + holo-[ACP] + CO2</text>
        <dbReference type="Rhea" id="RHEA:41884"/>
        <dbReference type="Rhea" id="RHEA-COMP:9623"/>
        <dbReference type="Rhea" id="RHEA-COMP:9644"/>
        <dbReference type="Rhea" id="RHEA-COMP:9645"/>
        <dbReference type="Rhea" id="RHEA-COMP:9685"/>
        <dbReference type="ChEBI" id="CHEBI:15378"/>
        <dbReference type="ChEBI" id="CHEBI:16526"/>
        <dbReference type="ChEBI" id="CHEBI:64479"/>
        <dbReference type="ChEBI" id="CHEBI:65264"/>
        <dbReference type="ChEBI" id="CHEBI:78449"/>
        <dbReference type="ChEBI" id="CHEBI:78473"/>
    </reaction>
    <physiologicalReaction direction="left-to-right" evidence="25">
        <dbReference type="Rhea" id="RHEA:41885"/>
    </physiologicalReaction>
</comment>
<dbReference type="InterPro" id="IPR029058">
    <property type="entry name" value="AB_hydrolase_fold"/>
</dbReference>
<feature type="region of interest" description="C-terminal hotdog fold" evidence="49">
    <location>
        <begin position="988"/>
        <end position="1117"/>
    </location>
</feature>
<evidence type="ECO:0000256" key="46">
    <source>
        <dbReference type="ARBA" id="ARBA00049449"/>
    </source>
</evidence>
<evidence type="ECO:0000256" key="7">
    <source>
        <dbReference type="ARBA" id="ARBA00022990"/>
    </source>
</evidence>
<dbReference type="InterPro" id="IPR032821">
    <property type="entry name" value="PKS_assoc"/>
</dbReference>
<evidence type="ECO:0000259" key="52">
    <source>
        <dbReference type="PROSITE" id="PS52019"/>
    </source>
</evidence>
<comment type="catalytic activity">
    <reaction evidence="46">
        <text>butanoyl-[ACP] + malonyl-[ACP] + H(+) = 3-oxohexanoyl-[ACP] + holo-[ACP] + CO2</text>
        <dbReference type="Rhea" id="RHEA:41820"/>
        <dbReference type="Rhea" id="RHEA-COMP:9623"/>
        <dbReference type="Rhea" id="RHEA-COMP:9628"/>
        <dbReference type="Rhea" id="RHEA-COMP:9629"/>
        <dbReference type="Rhea" id="RHEA-COMP:9685"/>
        <dbReference type="ChEBI" id="CHEBI:15378"/>
        <dbReference type="ChEBI" id="CHEBI:16526"/>
        <dbReference type="ChEBI" id="CHEBI:64479"/>
        <dbReference type="ChEBI" id="CHEBI:78449"/>
        <dbReference type="ChEBI" id="CHEBI:78454"/>
        <dbReference type="ChEBI" id="CHEBI:78456"/>
    </reaction>
    <physiologicalReaction direction="left-to-right" evidence="46">
        <dbReference type="Rhea" id="RHEA:41821"/>
    </physiologicalReaction>
</comment>
<evidence type="ECO:0000256" key="20">
    <source>
        <dbReference type="ARBA" id="ARBA00047394"/>
    </source>
</evidence>
<evidence type="ECO:0000256" key="42">
    <source>
        <dbReference type="ARBA" id="ARBA00049171"/>
    </source>
</evidence>
<dbReference type="InterPro" id="IPR016039">
    <property type="entry name" value="Thiolase-like"/>
</dbReference>
<comment type="catalytic activity">
    <reaction evidence="11">
        <text>(3R)-hydroxyhexanoyl-[ACP] = (2E)-hexenoyl-[ACP] + H2O</text>
        <dbReference type="Rhea" id="RHEA:41828"/>
        <dbReference type="Rhea" id="RHEA-COMP:9630"/>
        <dbReference type="Rhea" id="RHEA-COMP:9631"/>
        <dbReference type="ChEBI" id="CHEBI:15377"/>
        <dbReference type="ChEBI" id="CHEBI:78457"/>
        <dbReference type="ChEBI" id="CHEBI:78458"/>
    </reaction>
    <physiologicalReaction direction="left-to-right" evidence="11">
        <dbReference type="Rhea" id="RHEA:41829"/>
    </physiologicalReaction>
</comment>
<dbReference type="SUPFAM" id="SSF51735">
    <property type="entry name" value="NAD(P)-binding Rossmann-fold domains"/>
    <property type="match status" value="2"/>
</dbReference>
<comment type="catalytic activity">
    <reaction evidence="41">
        <text>decanoyl-[ACP] + malonyl-[ACP] + H(+) = 3-oxododecanoyl-[ACP] + holo-[ACP] + CO2</text>
        <dbReference type="Rhea" id="RHEA:41868"/>
        <dbReference type="Rhea" id="RHEA-COMP:9623"/>
        <dbReference type="Rhea" id="RHEA-COMP:9640"/>
        <dbReference type="Rhea" id="RHEA-COMP:9641"/>
        <dbReference type="Rhea" id="RHEA-COMP:9685"/>
        <dbReference type="ChEBI" id="CHEBI:15378"/>
        <dbReference type="ChEBI" id="CHEBI:16526"/>
        <dbReference type="ChEBI" id="CHEBI:64479"/>
        <dbReference type="ChEBI" id="CHEBI:78449"/>
        <dbReference type="ChEBI" id="CHEBI:78468"/>
        <dbReference type="ChEBI" id="CHEBI:78469"/>
    </reaction>
    <physiologicalReaction direction="left-to-right" evidence="41">
        <dbReference type="Rhea" id="RHEA:41869"/>
    </physiologicalReaction>
</comment>
<evidence type="ECO:0000256" key="45">
    <source>
        <dbReference type="ARBA" id="ARBA00049422"/>
    </source>
</evidence>
<evidence type="ECO:0000256" key="35">
    <source>
        <dbReference type="ARBA" id="ARBA00048571"/>
    </source>
</evidence>
<evidence type="ECO:0000313" key="53">
    <source>
        <dbReference type="EMBL" id="CRK94451.1"/>
    </source>
</evidence>